<proteinExistence type="inferred from homology"/>
<sequence length="330" mass="36997">MEKKRNEYVLEVTDLKKYFPVRGQKEQFVKAIDGINFKLKAGETLGLVGESGSGKSTTAYNVIGMEEMTGGQVRFKGQDISMPLAKRPLELKKEIQIVFQDPGTSLNPQRNIFDILSLPLKVHKVCGAGEYVKYVARLMDIVELPYEYMYKYPSTLSGGERQMVAIARALATNPSMIILDEPTSALDVSVQAKIINTLLKLQKELNLTYLFITHDLSLMRNVSSRVAIMYLGKIAEIAPTESFFQNPQHPYTKMLLSSIPVVTEAEEALKPTQIHSEGEIPSPVNVPKGCSFNTRCPFAMEICRQVDPQMVTYAADHTVRCHLCKPKMEE</sequence>
<dbReference type="PROSITE" id="PS00211">
    <property type="entry name" value="ABC_TRANSPORTER_1"/>
    <property type="match status" value="1"/>
</dbReference>
<dbReference type="SUPFAM" id="SSF52540">
    <property type="entry name" value="P-loop containing nucleoside triphosphate hydrolases"/>
    <property type="match status" value="1"/>
</dbReference>
<evidence type="ECO:0000256" key="2">
    <source>
        <dbReference type="ARBA" id="ARBA00022448"/>
    </source>
</evidence>
<evidence type="ECO:0000256" key="4">
    <source>
        <dbReference type="ARBA" id="ARBA00022840"/>
    </source>
</evidence>
<dbReference type="Pfam" id="PF00005">
    <property type="entry name" value="ABC_tran"/>
    <property type="match status" value="1"/>
</dbReference>
<dbReference type="InterPro" id="IPR003593">
    <property type="entry name" value="AAA+_ATPase"/>
</dbReference>
<dbReference type="InterPro" id="IPR017871">
    <property type="entry name" value="ABC_transporter-like_CS"/>
</dbReference>
<protein>
    <submittedName>
        <fullName evidence="6">ABC transporter ATP-binding protein</fullName>
    </submittedName>
</protein>
<dbReference type="EMBL" id="QRMS01000001">
    <property type="protein sequence ID" value="RHJ89105.1"/>
    <property type="molecule type" value="Genomic_DNA"/>
</dbReference>
<dbReference type="GO" id="GO:0005524">
    <property type="term" value="F:ATP binding"/>
    <property type="evidence" value="ECO:0007669"/>
    <property type="project" value="UniProtKB-KW"/>
</dbReference>
<dbReference type="InterPro" id="IPR013563">
    <property type="entry name" value="Oligopep_ABC_C"/>
</dbReference>
<dbReference type="PANTHER" id="PTHR43776">
    <property type="entry name" value="TRANSPORT ATP-BINDING PROTEIN"/>
    <property type="match status" value="1"/>
</dbReference>
<feature type="domain" description="ABC transporter" evidence="5">
    <location>
        <begin position="10"/>
        <end position="256"/>
    </location>
</feature>
<dbReference type="FunFam" id="3.40.50.300:FF:000016">
    <property type="entry name" value="Oligopeptide ABC transporter ATP-binding component"/>
    <property type="match status" value="1"/>
</dbReference>
<evidence type="ECO:0000256" key="3">
    <source>
        <dbReference type="ARBA" id="ARBA00022741"/>
    </source>
</evidence>
<comment type="similarity">
    <text evidence="1">Belongs to the ABC transporter superfamily.</text>
</comment>
<dbReference type="GO" id="GO:0015833">
    <property type="term" value="P:peptide transport"/>
    <property type="evidence" value="ECO:0007669"/>
    <property type="project" value="InterPro"/>
</dbReference>
<dbReference type="Gene3D" id="3.40.50.300">
    <property type="entry name" value="P-loop containing nucleotide triphosphate hydrolases"/>
    <property type="match status" value="1"/>
</dbReference>
<dbReference type="STRING" id="1776384.GCA_900086585_02338"/>
<keyword evidence="3" id="KW-0547">Nucleotide-binding</keyword>
<evidence type="ECO:0000313" key="7">
    <source>
        <dbReference type="Proteomes" id="UP000284841"/>
    </source>
</evidence>
<dbReference type="InterPro" id="IPR050319">
    <property type="entry name" value="ABC_transp_ATP-bind"/>
</dbReference>
<dbReference type="NCBIfam" id="TIGR01727">
    <property type="entry name" value="oligo_HPY"/>
    <property type="match status" value="1"/>
</dbReference>
<keyword evidence="7" id="KW-1185">Reference proteome</keyword>
<accession>A0A415E631</accession>
<dbReference type="Proteomes" id="UP000284841">
    <property type="component" value="Unassembled WGS sequence"/>
</dbReference>
<reference evidence="6 7" key="1">
    <citation type="submission" date="2018-08" db="EMBL/GenBank/DDBJ databases">
        <title>A genome reference for cultivated species of the human gut microbiota.</title>
        <authorList>
            <person name="Zou Y."/>
            <person name="Xue W."/>
            <person name="Luo G."/>
        </authorList>
    </citation>
    <scope>NUCLEOTIDE SEQUENCE [LARGE SCALE GENOMIC DNA]</scope>
    <source>
        <strain evidence="6 7">AM07-24</strain>
    </source>
</reference>
<dbReference type="AlphaFoldDB" id="A0A415E631"/>
<evidence type="ECO:0000259" key="5">
    <source>
        <dbReference type="PROSITE" id="PS50893"/>
    </source>
</evidence>
<keyword evidence="2" id="KW-0813">Transport</keyword>
<dbReference type="CDD" id="cd03257">
    <property type="entry name" value="ABC_NikE_OppD_transporters"/>
    <property type="match status" value="1"/>
</dbReference>
<dbReference type="InterPro" id="IPR003439">
    <property type="entry name" value="ABC_transporter-like_ATP-bd"/>
</dbReference>
<comment type="caution">
    <text evidence="6">The sequence shown here is derived from an EMBL/GenBank/DDBJ whole genome shotgun (WGS) entry which is preliminary data.</text>
</comment>
<dbReference type="GO" id="GO:0016887">
    <property type="term" value="F:ATP hydrolysis activity"/>
    <property type="evidence" value="ECO:0007669"/>
    <property type="project" value="InterPro"/>
</dbReference>
<evidence type="ECO:0000313" key="6">
    <source>
        <dbReference type="EMBL" id="RHJ89105.1"/>
    </source>
</evidence>
<dbReference type="PROSITE" id="PS50893">
    <property type="entry name" value="ABC_TRANSPORTER_2"/>
    <property type="match status" value="1"/>
</dbReference>
<dbReference type="Pfam" id="PF08352">
    <property type="entry name" value="oligo_HPY"/>
    <property type="match status" value="1"/>
</dbReference>
<dbReference type="InterPro" id="IPR027417">
    <property type="entry name" value="P-loop_NTPase"/>
</dbReference>
<dbReference type="SMART" id="SM00382">
    <property type="entry name" value="AAA"/>
    <property type="match status" value="1"/>
</dbReference>
<dbReference type="RefSeq" id="WP_118333181.1">
    <property type="nucleotide sequence ID" value="NZ_AP025567.1"/>
</dbReference>
<dbReference type="OrthoDB" id="9779287at2"/>
<dbReference type="GO" id="GO:0055085">
    <property type="term" value="P:transmembrane transport"/>
    <property type="evidence" value="ECO:0007669"/>
    <property type="project" value="UniProtKB-ARBA"/>
</dbReference>
<evidence type="ECO:0000256" key="1">
    <source>
        <dbReference type="ARBA" id="ARBA00005417"/>
    </source>
</evidence>
<organism evidence="6 7">
    <name type="scientific">Emergencia timonensis</name>
    <dbReference type="NCBI Taxonomy" id="1776384"/>
    <lineage>
        <taxon>Bacteria</taxon>
        <taxon>Bacillati</taxon>
        <taxon>Bacillota</taxon>
        <taxon>Clostridia</taxon>
        <taxon>Peptostreptococcales</taxon>
        <taxon>Anaerovoracaceae</taxon>
        <taxon>Emergencia</taxon>
    </lineage>
</organism>
<name>A0A415E631_9FIRM</name>
<keyword evidence="4 6" id="KW-0067">ATP-binding</keyword>
<gene>
    <name evidence="6" type="ORF">DW099_00575</name>
</gene>